<feature type="compositionally biased region" description="Basic and acidic residues" evidence="2">
    <location>
        <begin position="889"/>
        <end position="903"/>
    </location>
</feature>
<evidence type="ECO:0000313" key="5">
    <source>
        <dbReference type="EMBL" id="QKX58111.1"/>
    </source>
</evidence>
<dbReference type="RefSeq" id="XP_035344289.1">
    <property type="nucleotide sequence ID" value="XM_035488396.1"/>
</dbReference>
<dbReference type="Pfam" id="PF10363">
    <property type="entry name" value="RTP1_C1"/>
    <property type="match status" value="1"/>
</dbReference>
<reference evidence="6" key="1">
    <citation type="submission" date="2020-06" db="EMBL/GenBank/DDBJ databases">
        <title>A chromosome-scale genome assembly of Talaromyces rugulosus W13939.</title>
        <authorList>
            <person name="Wang B."/>
            <person name="Guo L."/>
            <person name="Ye K."/>
            <person name="Wang L."/>
        </authorList>
    </citation>
    <scope>NUCLEOTIDE SEQUENCE [LARGE SCALE GENOMIC DNA]</scope>
    <source>
        <strain evidence="6">W13939</strain>
    </source>
</reference>
<dbReference type="Proteomes" id="UP000509510">
    <property type="component" value="Chromosome III"/>
</dbReference>
<dbReference type="Pfam" id="PF10304">
    <property type="entry name" value="RTP1_C2"/>
    <property type="match status" value="1"/>
</dbReference>
<dbReference type="GO" id="GO:0009306">
    <property type="term" value="P:protein secretion"/>
    <property type="evidence" value="ECO:0007669"/>
    <property type="project" value="TreeGrafter"/>
</dbReference>
<gene>
    <name evidence="5" type="ORF">TRUGW13939_05232</name>
</gene>
<name>A0A7H8QXE7_TALRU</name>
<evidence type="ECO:0000313" key="6">
    <source>
        <dbReference type="Proteomes" id="UP000509510"/>
    </source>
</evidence>
<dbReference type="AlphaFoldDB" id="A0A7H8QXE7"/>
<accession>A0A7H8QXE7</accession>
<evidence type="ECO:0000259" key="4">
    <source>
        <dbReference type="Pfam" id="PF10363"/>
    </source>
</evidence>
<feature type="compositionally biased region" description="Basic residues" evidence="2">
    <location>
        <begin position="876"/>
        <end position="888"/>
    </location>
</feature>
<evidence type="ECO:0008006" key="7">
    <source>
        <dbReference type="Google" id="ProtNLM"/>
    </source>
</evidence>
<dbReference type="PANTHER" id="PTHR20959:SF1">
    <property type="entry name" value="TRANSPORT AND GOLGI ORGANIZATION PROTEIN 6 HOMOLOG"/>
    <property type="match status" value="1"/>
</dbReference>
<dbReference type="InterPro" id="IPR019451">
    <property type="entry name" value="Rtp1_C1"/>
</dbReference>
<dbReference type="EMBL" id="CP055900">
    <property type="protein sequence ID" value="QKX58111.1"/>
    <property type="molecule type" value="Genomic_DNA"/>
</dbReference>
<organism evidence="5 6">
    <name type="scientific">Talaromyces rugulosus</name>
    <name type="common">Penicillium rugulosum</name>
    <dbReference type="NCBI Taxonomy" id="121627"/>
    <lineage>
        <taxon>Eukaryota</taxon>
        <taxon>Fungi</taxon>
        <taxon>Dikarya</taxon>
        <taxon>Ascomycota</taxon>
        <taxon>Pezizomycotina</taxon>
        <taxon>Eurotiomycetes</taxon>
        <taxon>Eurotiomycetidae</taxon>
        <taxon>Eurotiales</taxon>
        <taxon>Trichocomaceae</taxon>
        <taxon>Talaromyces</taxon>
        <taxon>Talaromyces sect. Islandici</taxon>
    </lineage>
</organism>
<feature type="compositionally biased region" description="Acidic residues" evidence="2">
    <location>
        <begin position="925"/>
        <end position="944"/>
    </location>
</feature>
<dbReference type="KEGG" id="trg:TRUGW13939_05232"/>
<evidence type="ECO:0000256" key="1">
    <source>
        <dbReference type="ARBA" id="ARBA00005724"/>
    </source>
</evidence>
<feature type="domain" description="RNA polymerase II assembly factor Rtp1 C-terminal" evidence="4">
    <location>
        <begin position="742"/>
        <end position="857"/>
    </location>
</feature>
<dbReference type="GeneID" id="55992730"/>
<feature type="region of interest" description="Disordered" evidence="2">
    <location>
        <begin position="624"/>
        <end position="652"/>
    </location>
</feature>
<proteinExistence type="inferred from homology"/>
<protein>
    <recommendedName>
        <fullName evidence="7">RNA polymerase II assembly factor Rtp1 C-terminal domain-containing protein</fullName>
    </recommendedName>
</protein>
<dbReference type="InterPro" id="IPR039600">
    <property type="entry name" value="TANGO6/Rtp1"/>
</dbReference>
<evidence type="ECO:0000259" key="3">
    <source>
        <dbReference type="Pfam" id="PF10304"/>
    </source>
</evidence>
<dbReference type="InterPro" id="IPR019414">
    <property type="entry name" value="Rtp1_C2"/>
</dbReference>
<feature type="region of interest" description="Disordered" evidence="2">
    <location>
        <begin position="871"/>
        <end position="946"/>
    </location>
</feature>
<dbReference type="PANTHER" id="PTHR20959">
    <property type="entry name" value="TRANSPORT AND GOLGI ORGANIZATION PROTEIN 6 FAMILY MEMBER"/>
    <property type="match status" value="1"/>
</dbReference>
<sequence length="1159" mass="127272">MTFGLQRHKAKWHSPLFYIKEQFDELHKERGKSLVEILSRDSSTSSTRDEAQIRLSVIEQALQCLQDIHEAYASPVNSESLILQAPEDAREDARRRRALNTLLDLISIEGVYPSLSTGVGIPLEKRVLTTLPAGVITKQVPEAAEHNLQNEAILRRILSTLISIVLDDREGIQMIVQGRILSDIISGTAELAFNARVASEEEKKDFQEKFERIIAQSPTSAILPTLSSFLRPEAASWFKSVISARISQIPLREDGVIHTIWFLASQFAPALGEGVSEQSSEGPPITVQAIMQISKLLSAVPQGMEATAYFQNIAPKLLTLVDCEDADLKRTAAYVIGSGILGKRAYGAPGTIGHSIFIEPLFKAIIATIDDGARKWLRSFSPTAQDTANASFKHPSPGVLVEDVTLLLALERLCTITLQHPNPGLVKRLVQPILLPLWGLACHAQAQDNTTWYEKAWALLQTYFSLSPGFGPFQKLVDNLLWDGGINWTFKNHQDHGVSLIARSESDFNLIQLMDKLDIRTQNFIKLLSSDPQSEDRTGDIFLYVSQKWLLEPSEQPLTLSLSESNTQTSTIIAKLVSTKIAERLLDEFRDTLSRNPLRVLELAQQLIQSELVAMDETERSRIRRQSGKASLESLSHIARPDSNEPGLEDDQKNSIEVLSATFSLLSTILASPEFSMSPTILPTLENIKTQLERLLPGLPASLHQGGHTVAMLLEIQIASPQETAESKSSISSHLTDFERHRQALQSISSSVPPVQAEGLSLLSKLITKSSPILDIPSTLTLLLSLITEQDQEASANESFVYLNAIKLVGMLASGHPRTVVKTLVERYADRNEERTLDQRLRVGESLLSTVEDLGEALTGETAQIIGDGMIGVAGRRGHKPQTHQARKKQMEEAKKAKERKAQENSIKLPAGWSVTSPALSNPEPEPEPEPEPFYEDDDSDAETPEQAALSANILAAWAAGSPSDTEPEDIRVRASAMSILASAIQTNLAGLGLSLASSAVDLALSTLTLEPGPESAILRRASAIVLLDIVKVMDSERESGSKRIGFGFSLTSEGSESIGDQSRRPASIGSIPKILQSLSFVESRETDSIVRGHVRTLVENLETWMEKSLLWGIRAQSVFDGSSSDEPRLELGDRIAGLYLDPLAGRDSQNRPRIEEIE</sequence>
<dbReference type="InterPro" id="IPR016024">
    <property type="entry name" value="ARM-type_fold"/>
</dbReference>
<comment type="similarity">
    <text evidence="1">Belongs to the Tango6 family.</text>
</comment>
<keyword evidence="6" id="KW-1185">Reference proteome</keyword>
<dbReference type="SUPFAM" id="SSF48371">
    <property type="entry name" value="ARM repeat"/>
    <property type="match status" value="1"/>
</dbReference>
<evidence type="ECO:0000256" key="2">
    <source>
        <dbReference type="SAM" id="MobiDB-lite"/>
    </source>
</evidence>
<feature type="domain" description="RNA polymerase II assembly factor Rtp1 C-terminal" evidence="3">
    <location>
        <begin position="1072"/>
        <end position="1104"/>
    </location>
</feature>
<dbReference type="OrthoDB" id="39591at2759"/>